<evidence type="ECO:0000256" key="7">
    <source>
        <dbReference type="SAM" id="MobiDB-lite"/>
    </source>
</evidence>
<evidence type="ECO:0000256" key="3">
    <source>
        <dbReference type="ARBA" id="ARBA00022771"/>
    </source>
</evidence>
<keyword evidence="4" id="KW-0862">Zinc</keyword>
<dbReference type="InterPro" id="IPR013087">
    <property type="entry name" value="Znf_C2H2_type"/>
</dbReference>
<dbReference type="PANTHER" id="PTHR23215">
    <property type="entry name" value="ZINC FINGER PROTEIN 207"/>
    <property type="match status" value="1"/>
</dbReference>
<evidence type="ECO:0000256" key="5">
    <source>
        <dbReference type="ARBA" id="ARBA00023242"/>
    </source>
</evidence>
<dbReference type="GO" id="GO:0003677">
    <property type="term" value="F:DNA binding"/>
    <property type="evidence" value="ECO:0007669"/>
    <property type="project" value="InterPro"/>
</dbReference>
<feature type="compositionally biased region" description="Pro residues" evidence="7">
    <location>
        <begin position="221"/>
        <end position="230"/>
    </location>
</feature>
<dbReference type="EMBL" id="JANBPT010000121">
    <property type="protein sequence ID" value="KAJ1927358.1"/>
    <property type="molecule type" value="Genomic_DNA"/>
</dbReference>
<dbReference type="GO" id="GO:0005634">
    <property type="term" value="C:nucleus"/>
    <property type="evidence" value="ECO:0007669"/>
    <property type="project" value="UniProtKB-SubCell"/>
</dbReference>
<evidence type="ECO:0000313" key="9">
    <source>
        <dbReference type="EMBL" id="KAJ1927358.1"/>
    </source>
</evidence>
<evidence type="ECO:0000256" key="4">
    <source>
        <dbReference type="ARBA" id="ARBA00022833"/>
    </source>
</evidence>
<dbReference type="InterPro" id="IPR003656">
    <property type="entry name" value="Znf_BED"/>
</dbReference>
<name>A0A9W8AAD5_9FUNG</name>
<dbReference type="PRINTS" id="PR01217">
    <property type="entry name" value="PRICHEXTENSN"/>
</dbReference>
<comment type="caution">
    <text evidence="9">The sequence shown here is derived from an EMBL/GenBank/DDBJ whole genome shotgun (WGS) entry which is preliminary data.</text>
</comment>
<evidence type="ECO:0000256" key="2">
    <source>
        <dbReference type="ARBA" id="ARBA00022723"/>
    </source>
</evidence>
<dbReference type="PANTHER" id="PTHR23215:SF0">
    <property type="entry name" value="BUB3-INTERACTING AND GLEBS MOTIF-CONTAINING PROTEIN ZNF207"/>
    <property type="match status" value="1"/>
</dbReference>
<proteinExistence type="predicted"/>
<sequence>MAKKKRKQVKPWCWYCEREFDSDMSLIQHQRLKHFRCPDCHKSLNTAPGMTLHYTQVHKRTLSKVPNALPKRDTFEHEIFGMEGVPPADLAAHEIAVLGPEAAAKRAKNESHAAPTVPPYPFPGFPMGVPPGYPPSFAPHFPPPGMPPGAAPMWPPPYPGMVPPMYSPGMPPYGYSAPSTAQPASITTSAVTTVAEPTTSVTSATPQAPPSTTPASAPAATAPPPPPPTGPASTGGLAVTAPIISSAAAVAPTAVLPVGVKRSDKNMRLVYDEHTYSVEEKRAQLSKYAFTAPHVKAQAQKLDNAIESRLANLKGTIF</sequence>
<dbReference type="SMART" id="SM00355">
    <property type="entry name" value="ZnF_C2H2"/>
    <property type="match status" value="2"/>
</dbReference>
<dbReference type="CDD" id="cd20908">
    <property type="entry name" value="SUF4-like"/>
    <property type="match status" value="1"/>
</dbReference>
<accession>A0A9W8AAD5</accession>
<gene>
    <name evidence="9" type="ORF">IWQ60_002990</name>
</gene>
<keyword evidence="3 6" id="KW-0863">Zinc-finger</keyword>
<dbReference type="Gene3D" id="3.30.160.60">
    <property type="entry name" value="Classic Zinc Finger"/>
    <property type="match status" value="1"/>
</dbReference>
<dbReference type="OrthoDB" id="1306014at2759"/>
<dbReference type="AlphaFoldDB" id="A0A9W8AAD5"/>
<comment type="subcellular location">
    <subcellularLocation>
        <location evidence="1">Nucleus</location>
    </subcellularLocation>
</comment>
<dbReference type="GO" id="GO:0008270">
    <property type="term" value="F:zinc ion binding"/>
    <property type="evidence" value="ECO:0007669"/>
    <property type="project" value="UniProtKB-KW"/>
</dbReference>
<evidence type="ECO:0000313" key="10">
    <source>
        <dbReference type="Proteomes" id="UP001150569"/>
    </source>
</evidence>
<reference evidence="9" key="1">
    <citation type="submission" date="2022-07" db="EMBL/GenBank/DDBJ databases">
        <title>Phylogenomic reconstructions and comparative analyses of Kickxellomycotina fungi.</title>
        <authorList>
            <person name="Reynolds N.K."/>
            <person name="Stajich J.E."/>
            <person name="Barry K."/>
            <person name="Grigoriev I.V."/>
            <person name="Crous P."/>
            <person name="Smith M.E."/>
        </authorList>
    </citation>
    <scope>NUCLEOTIDE SEQUENCE</scope>
    <source>
        <strain evidence="9">RSA 861</strain>
    </source>
</reference>
<organism evidence="9 10">
    <name type="scientific">Tieghemiomyces parasiticus</name>
    <dbReference type="NCBI Taxonomy" id="78921"/>
    <lineage>
        <taxon>Eukaryota</taxon>
        <taxon>Fungi</taxon>
        <taxon>Fungi incertae sedis</taxon>
        <taxon>Zoopagomycota</taxon>
        <taxon>Kickxellomycotina</taxon>
        <taxon>Dimargaritomycetes</taxon>
        <taxon>Dimargaritales</taxon>
        <taxon>Dimargaritaceae</taxon>
        <taxon>Tieghemiomyces</taxon>
    </lineage>
</organism>
<dbReference type="Proteomes" id="UP001150569">
    <property type="component" value="Unassembled WGS sequence"/>
</dbReference>
<feature type="region of interest" description="Disordered" evidence="7">
    <location>
        <begin position="187"/>
        <end position="236"/>
    </location>
</feature>
<feature type="domain" description="BED-type" evidence="8">
    <location>
        <begin position="6"/>
        <end position="65"/>
    </location>
</feature>
<dbReference type="PROSITE" id="PS00028">
    <property type="entry name" value="ZINC_FINGER_C2H2_1"/>
    <property type="match status" value="1"/>
</dbReference>
<keyword evidence="2" id="KW-0479">Metal-binding</keyword>
<protein>
    <recommendedName>
        <fullName evidence="8">BED-type domain-containing protein</fullName>
    </recommendedName>
</protein>
<feature type="compositionally biased region" description="Low complexity" evidence="7">
    <location>
        <begin position="187"/>
        <end position="206"/>
    </location>
</feature>
<keyword evidence="5" id="KW-0539">Nucleus</keyword>
<evidence type="ECO:0000259" key="8">
    <source>
        <dbReference type="PROSITE" id="PS50808"/>
    </source>
</evidence>
<evidence type="ECO:0000256" key="6">
    <source>
        <dbReference type="PROSITE-ProRule" id="PRU00027"/>
    </source>
</evidence>
<dbReference type="PROSITE" id="PS50808">
    <property type="entry name" value="ZF_BED"/>
    <property type="match status" value="1"/>
</dbReference>
<keyword evidence="10" id="KW-1185">Reference proteome</keyword>
<evidence type="ECO:0000256" key="1">
    <source>
        <dbReference type="ARBA" id="ARBA00004123"/>
    </source>
</evidence>